<dbReference type="InterPro" id="IPR002110">
    <property type="entry name" value="Ankyrin_rpt"/>
</dbReference>
<dbReference type="PROSITE" id="PS50088">
    <property type="entry name" value="ANK_REPEAT"/>
    <property type="match status" value="3"/>
</dbReference>
<dbReference type="OrthoDB" id="20872at2759"/>
<dbReference type="InterPro" id="IPR029058">
    <property type="entry name" value="AB_hydrolase_fold"/>
</dbReference>
<dbReference type="SUPFAM" id="SSF53474">
    <property type="entry name" value="alpha/beta-Hydrolases"/>
    <property type="match status" value="1"/>
</dbReference>
<dbReference type="Pfam" id="PF12796">
    <property type="entry name" value="Ank_2"/>
    <property type="match status" value="4"/>
</dbReference>
<dbReference type="PANTHER" id="PTHR24173:SF74">
    <property type="entry name" value="ANKYRIN REPEAT DOMAIN-CONTAINING PROTEIN 16"/>
    <property type="match status" value="1"/>
</dbReference>
<keyword evidence="6" id="KW-1185">Reference proteome</keyword>
<dbReference type="SMART" id="SM00248">
    <property type="entry name" value="ANK"/>
    <property type="match status" value="11"/>
</dbReference>
<dbReference type="SUPFAM" id="SSF48403">
    <property type="entry name" value="Ankyrin repeat"/>
    <property type="match status" value="2"/>
</dbReference>
<reference evidence="5 6" key="1">
    <citation type="journal article" date="2018" name="IMA Fungus">
        <title>IMA Genome-F 9: Draft genome sequence of Annulohypoxylon stygium, Aspergillus mulundensis, Berkeleyomyces basicola (syn. Thielaviopsis basicola), Ceratocystis smalleyi, two Cercospora beticola strains, Coleophoma cylindrospora, Fusarium fracticaudum, Phialophora cf. hyalina, and Morchella septimelata.</title>
        <authorList>
            <person name="Wingfield B.D."/>
            <person name="Bills G.F."/>
            <person name="Dong Y."/>
            <person name="Huang W."/>
            <person name="Nel W.J."/>
            <person name="Swalarsk-Parry B.S."/>
            <person name="Vaghefi N."/>
            <person name="Wilken P.M."/>
            <person name="An Z."/>
            <person name="de Beer Z.W."/>
            <person name="De Vos L."/>
            <person name="Chen L."/>
            <person name="Duong T.A."/>
            <person name="Gao Y."/>
            <person name="Hammerbacher A."/>
            <person name="Kikkert J.R."/>
            <person name="Li Y."/>
            <person name="Li H."/>
            <person name="Li K."/>
            <person name="Li Q."/>
            <person name="Liu X."/>
            <person name="Ma X."/>
            <person name="Naidoo K."/>
            <person name="Pethybridge S.J."/>
            <person name="Sun J."/>
            <person name="Steenkamp E.T."/>
            <person name="van der Nest M.A."/>
            <person name="van Wyk S."/>
            <person name="Wingfield M.J."/>
            <person name="Xiong C."/>
            <person name="Yue Q."/>
            <person name="Zhang X."/>
        </authorList>
    </citation>
    <scope>NUCLEOTIDE SEQUENCE [LARGE SCALE GENOMIC DNA]</scope>
    <source>
        <strain evidence="5 6">DSM 5745</strain>
    </source>
</reference>
<evidence type="ECO:0000256" key="2">
    <source>
        <dbReference type="ARBA" id="ARBA00023043"/>
    </source>
</evidence>
<evidence type="ECO:0000256" key="1">
    <source>
        <dbReference type="ARBA" id="ARBA00022737"/>
    </source>
</evidence>
<dbReference type="Gene3D" id="3.40.50.1820">
    <property type="entry name" value="alpha/beta hydrolase"/>
    <property type="match status" value="1"/>
</dbReference>
<dbReference type="PROSITE" id="PS50297">
    <property type="entry name" value="ANK_REP_REGION"/>
    <property type="match status" value="2"/>
</dbReference>
<keyword evidence="2 3" id="KW-0040">ANK repeat</keyword>
<protein>
    <recommendedName>
        <fullName evidence="4">NACHT domain-containing protein</fullName>
    </recommendedName>
</protein>
<feature type="domain" description="NACHT" evidence="4">
    <location>
        <begin position="606"/>
        <end position="763"/>
    </location>
</feature>
<feature type="repeat" description="ANK" evidence="3">
    <location>
        <begin position="1541"/>
        <end position="1565"/>
    </location>
</feature>
<dbReference type="SUPFAM" id="SSF52540">
    <property type="entry name" value="P-loop containing nucleoside triphosphate hydrolases"/>
    <property type="match status" value="1"/>
</dbReference>
<feature type="repeat" description="ANK" evidence="3">
    <location>
        <begin position="1145"/>
        <end position="1166"/>
    </location>
</feature>
<sequence length="1598" mass="179906">MSVARIGFSELHGGGPDPLADIVFVHGLGGHPENTWTYTPAKDSRFRHRFFHFRSDRKRLIQAVPSVFWPRELLRQDLSNCRIMTYGYDSDIVSFLAPVDRSSLYQHSNSFLVDLSHRRQKWPARPIIFVAHSLGGILVKDALKQSQDAQYKPKLQNIYENVHSVIFLGTPHRGSDWAALGKSLSIFALGKANDGLLRSLQVGSADLERLTDAFAVMLKANKVKVCSFVESQAITDIPGFANKIVDDFSSRIGDAAEISQVLHANHRTMCKFTGADDSNYQKVLAALKDFVSDIQDHLTVDNGVSRSPEAFFKMLRLMPGTPSPQRLVKMLSVVEQDSHLGHTPQLDDGHFAWVFANLDYQKWLSSRSIQVLWLSGPSQCRLWEVSSYLIQSRRKAALTTIGNEMVLYFFCTPTRLERHMSMTFIHTILYQILQSSSELVRSEISRTFIQALRSNYPDEREKREERQRSWGPLDTDANNAILNGILWAAIEKVLITQGRRQVILAVDGLDGTTEATFLFALRRFIEHITGRIGVKVLVTSRPLPSIKEFFDGFPSIEYNKEREECLARLQIDDARYRKISQGHRGSFQWLWKHEQYVSWSQHKGSRLLHVVGKPGSGKSTLTKFFTQHVRETQTSMDIPEPAPVIAKFFYSYRDGERQRSHHNMFRSILAEIIAQEEPFFYHHIQSIYRAQDCCEGRLEWNYDSLVQALKGLCDYSTNRRFFLILDAIDESDDQDRYMVVNLLHEICSQATSCTVKVFVASRPVDHLGSKWYHNTIRLQDETSADIRQYLLSFLSGFDMTSTLEQAIDYIVETAQGVFIWVQLVGRELQRQVFASEEQIFGFLQKLPTGLESFYELMLERAREQSLPHLIKLFRFVLFAARPLLVGEIRHFLAVPDQPGDDCAISYRTLTKATPGKSYVTQCGGDFLEIKNVDGDEYVQFIHQTAREFLLQFPGHTAPPAPWTDSKLAHNHISIICLRYLMLCAKEDLPEHFDLWRDADFHRYAEYIDQLLFAQYAIEYLGRHLTVCLVESEVKVAISALAETICSSITCAFMDDWATCLGDDRLRANRDKTQYAKPFQMRVLEASVCGRFPVAVRIILCTGADVNHRDRAGACLLANAAVRGYPDMASVLLSHPEILPDVKDSAGRTPLSVAAEHGNADVVRVLLGHQDVDINSLDATHRTPLSYAAEYGREAAVKVLANNPKTDLFIADDRSRRPLSWAAIGGNECAMESLLRAVLSGISLGPDELTTGEWRAGINSKDDSGKAALSWAAYHGHYSVVKMMLDMPIPQGALVLDPNTSDDHEMTPLMLSASGGHLAVVDLLLHRDKVDVEVRNEDGMGVLSVAAASGHADIVALLLGDPRIYPNSKDFRGWTATCHAAFHGHKEVLRTLVADERTDVDLPDNDGLTPLWRASIFGRTNAVRVLISTKAVDLNIKDVDGWSPLAWAAQENHWDVVRELLQATGVEVDSADSRGLTPLWWAADRGNDLAVKLLLEIGHASLHTVDAVGQTPLIRAAWRGYERVVKAILRVDTSTCDLPERWGRTPLSWAVETGDIRIIRALLNTGLVDLDRKDVWGQTPRTRAADCGDDEIIRLFDAL</sequence>
<evidence type="ECO:0000313" key="5">
    <source>
        <dbReference type="EMBL" id="RDW83590.1"/>
    </source>
</evidence>
<gene>
    <name evidence="5" type="ORF">DSM5745_03916</name>
</gene>
<name>A0A3D8SBA5_9EURO</name>
<keyword evidence="1" id="KW-0677">Repeat</keyword>
<dbReference type="RefSeq" id="XP_026604928.1">
    <property type="nucleotide sequence ID" value="XM_026745932.1"/>
</dbReference>
<dbReference type="Pfam" id="PF24883">
    <property type="entry name" value="NPHP3_N"/>
    <property type="match status" value="2"/>
</dbReference>
<dbReference type="InterPro" id="IPR007111">
    <property type="entry name" value="NACHT_NTPase"/>
</dbReference>
<dbReference type="Pfam" id="PF00023">
    <property type="entry name" value="Ank"/>
    <property type="match status" value="1"/>
</dbReference>
<dbReference type="InterPro" id="IPR036770">
    <property type="entry name" value="Ankyrin_rpt-contain_sf"/>
</dbReference>
<evidence type="ECO:0000256" key="3">
    <source>
        <dbReference type="PROSITE-ProRule" id="PRU00023"/>
    </source>
</evidence>
<organism evidence="5 6">
    <name type="scientific">Aspergillus mulundensis</name>
    <dbReference type="NCBI Taxonomy" id="1810919"/>
    <lineage>
        <taxon>Eukaryota</taxon>
        <taxon>Fungi</taxon>
        <taxon>Dikarya</taxon>
        <taxon>Ascomycota</taxon>
        <taxon>Pezizomycotina</taxon>
        <taxon>Eurotiomycetes</taxon>
        <taxon>Eurotiomycetidae</taxon>
        <taxon>Eurotiales</taxon>
        <taxon>Aspergillaceae</taxon>
        <taxon>Aspergillus</taxon>
        <taxon>Aspergillus subgen. Nidulantes</taxon>
    </lineage>
</organism>
<dbReference type="Gene3D" id="3.40.50.300">
    <property type="entry name" value="P-loop containing nucleotide triphosphate hydrolases"/>
    <property type="match status" value="1"/>
</dbReference>
<dbReference type="GeneID" id="38114286"/>
<dbReference type="Gene3D" id="1.25.40.20">
    <property type="entry name" value="Ankyrin repeat-containing domain"/>
    <property type="match status" value="3"/>
</dbReference>
<dbReference type="Proteomes" id="UP000256690">
    <property type="component" value="Unassembled WGS sequence"/>
</dbReference>
<evidence type="ECO:0000313" key="6">
    <source>
        <dbReference type="Proteomes" id="UP000256690"/>
    </source>
</evidence>
<dbReference type="InterPro" id="IPR056884">
    <property type="entry name" value="NPHP3-like_N"/>
</dbReference>
<accession>A0A3D8SBA5</accession>
<proteinExistence type="predicted"/>
<dbReference type="InterPro" id="IPR027417">
    <property type="entry name" value="P-loop_NTPase"/>
</dbReference>
<dbReference type="STRING" id="1810919.A0A3D8SBA5"/>
<feature type="repeat" description="ANK" evidence="3">
    <location>
        <begin position="1439"/>
        <end position="1472"/>
    </location>
</feature>
<dbReference type="PROSITE" id="PS50837">
    <property type="entry name" value="NACHT"/>
    <property type="match status" value="1"/>
</dbReference>
<dbReference type="PANTHER" id="PTHR24173">
    <property type="entry name" value="ANKYRIN REPEAT CONTAINING"/>
    <property type="match status" value="1"/>
</dbReference>
<evidence type="ECO:0000259" key="4">
    <source>
        <dbReference type="PROSITE" id="PS50837"/>
    </source>
</evidence>
<comment type="caution">
    <text evidence="5">The sequence shown here is derived from an EMBL/GenBank/DDBJ whole genome shotgun (WGS) entry which is preliminary data.</text>
</comment>
<dbReference type="EMBL" id="PVWQ01000004">
    <property type="protein sequence ID" value="RDW83590.1"/>
    <property type="molecule type" value="Genomic_DNA"/>
</dbReference>